<evidence type="ECO:0000256" key="2">
    <source>
        <dbReference type="SAM" id="Phobius"/>
    </source>
</evidence>
<accession>A0A9D1HV73</accession>
<evidence type="ECO:0000256" key="1">
    <source>
        <dbReference type="SAM" id="MobiDB-lite"/>
    </source>
</evidence>
<dbReference type="Pfam" id="PF03413">
    <property type="entry name" value="PepSY"/>
    <property type="match status" value="1"/>
</dbReference>
<keyword evidence="2" id="KW-1133">Transmembrane helix</keyword>
<dbReference type="Pfam" id="PF20769">
    <property type="entry name" value="YPEB_N"/>
    <property type="match status" value="1"/>
</dbReference>
<feature type="domain" description="PepSY" evidence="3">
    <location>
        <begin position="402"/>
        <end position="458"/>
    </location>
</feature>
<reference evidence="6" key="1">
    <citation type="submission" date="2020-10" db="EMBL/GenBank/DDBJ databases">
        <authorList>
            <person name="Gilroy R."/>
        </authorList>
    </citation>
    <scope>NUCLEOTIDE SEQUENCE</scope>
    <source>
        <strain evidence="6">1063</strain>
    </source>
</reference>
<organism evidence="6 7">
    <name type="scientific">Candidatus Limadaptatus stercorigallinarum</name>
    <dbReference type="NCBI Taxonomy" id="2840845"/>
    <lineage>
        <taxon>Bacteria</taxon>
        <taxon>Bacillati</taxon>
        <taxon>Bacillota</taxon>
        <taxon>Clostridia</taxon>
        <taxon>Eubacteriales</taxon>
        <taxon>Candidatus Limadaptatus</taxon>
    </lineage>
</organism>
<proteinExistence type="predicted"/>
<dbReference type="EMBL" id="DVMN01000115">
    <property type="protein sequence ID" value="HIU21840.1"/>
    <property type="molecule type" value="Genomic_DNA"/>
</dbReference>
<feature type="region of interest" description="Disordered" evidence="1">
    <location>
        <begin position="1"/>
        <end position="30"/>
    </location>
</feature>
<evidence type="ECO:0000313" key="7">
    <source>
        <dbReference type="Proteomes" id="UP000824088"/>
    </source>
</evidence>
<feature type="compositionally biased region" description="Basic and acidic residues" evidence="1">
    <location>
        <begin position="7"/>
        <end position="22"/>
    </location>
</feature>
<dbReference type="InterPro" id="IPR025711">
    <property type="entry name" value="PepSY"/>
</dbReference>
<feature type="domain" description="Sporulation protein YpeB PepSY1 and PepSY2" evidence="4">
    <location>
        <begin position="213"/>
        <end position="398"/>
    </location>
</feature>
<feature type="domain" description="Sporulation protein YpeB N-terminal" evidence="5">
    <location>
        <begin position="69"/>
        <end position="200"/>
    </location>
</feature>
<feature type="transmembrane region" description="Helical" evidence="2">
    <location>
        <begin position="37"/>
        <end position="60"/>
    </location>
</feature>
<dbReference type="Pfam" id="PF14620">
    <property type="entry name" value="YPEB_PepSY1-2"/>
    <property type="match status" value="1"/>
</dbReference>
<dbReference type="GO" id="GO:0009847">
    <property type="term" value="P:spore germination"/>
    <property type="evidence" value="ECO:0007669"/>
    <property type="project" value="InterPro"/>
</dbReference>
<evidence type="ECO:0000259" key="3">
    <source>
        <dbReference type="Pfam" id="PF03413"/>
    </source>
</evidence>
<gene>
    <name evidence="6" type="ORF">IAD51_06420</name>
</gene>
<dbReference type="InterPro" id="IPR048402">
    <property type="entry name" value="YpeB_N"/>
</dbReference>
<evidence type="ECO:0000259" key="5">
    <source>
        <dbReference type="Pfam" id="PF20769"/>
    </source>
</evidence>
<dbReference type="AlphaFoldDB" id="A0A9D1HV73"/>
<sequence length="473" mass="51380">MKKHDTKRPDEAEDIRAEEDKPATAAKRNKRKRTARTVVASITVALAVGAIAGLSVALAYSEDMNDLRAEYMRDMEGVYTRNYYDLLDSANDLDVKLGKLNAASTAAAQQEILYDIWGAASLAGVNLSAFAGGEEGVMQASKFVGQTGDYAHYLAERLDDGEPLTAEERETLGKLREMASVLKSALDDTRAGIDEGRLFLGEGGMLESFTGAFDAFAEPDVEYPQMIYDGPFSDALEHRECKALKGAENITREQGAEIVKECIPDAESVEFYDRTESDIVTLNYTVETEMGRGFAQVTEAGGVLVSYNMSPERAAAEESFPEHCASALAFAEGAGFGDLAVVWCAASHGTVYVNLTPVQNGVILYPDLIKVKVDEASGTVTGLDAMAYVYNHTEREIPQAGISLAQASARVTLPKVSEGRLALIPLDETREVLTYEFECEQDGTYFVYIDAATGDEVNILYVIDDTDRGTLLM</sequence>
<evidence type="ECO:0000259" key="4">
    <source>
        <dbReference type="Pfam" id="PF14620"/>
    </source>
</evidence>
<reference evidence="6" key="2">
    <citation type="journal article" date="2021" name="PeerJ">
        <title>Extensive microbial diversity within the chicken gut microbiome revealed by metagenomics and culture.</title>
        <authorList>
            <person name="Gilroy R."/>
            <person name="Ravi A."/>
            <person name="Getino M."/>
            <person name="Pursley I."/>
            <person name="Horton D.L."/>
            <person name="Alikhan N.F."/>
            <person name="Baker D."/>
            <person name="Gharbi K."/>
            <person name="Hall N."/>
            <person name="Watson M."/>
            <person name="Adriaenssens E.M."/>
            <person name="Foster-Nyarko E."/>
            <person name="Jarju S."/>
            <person name="Secka A."/>
            <person name="Antonio M."/>
            <person name="Oren A."/>
            <person name="Chaudhuri R.R."/>
            <person name="La Ragione R."/>
            <person name="Hildebrand F."/>
            <person name="Pallen M.J."/>
        </authorList>
    </citation>
    <scope>NUCLEOTIDE SEQUENCE</scope>
    <source>
        <strain evidence="6">1063</strain>
    </source>
</reference>
<dbReference type="Proteomes" id="UP000824088">
    <property type="component" value="Unassembled WGS sequence"/>
</dbReference>
<comment type="caution">
    <text evidence="6">The sequence shown here is derived from an EMBL/GenBank/DDBJ whole genome shotgun (WGS) entry which is preliminary data.</text>
</comment>
<protein>
    <submittedName>
        <fullName evidence="6">Germination protein YpeB</fullName>
    </submittedName>
</protein>
<keyword evidence="2" id="KW-0812">Transmembrane</keyword>
<evidence type="ECO:0000313" key="6">
    <source>
        <dbReference type="EMBL" id="HIU21840.1"/>
    </source>
</evidence>
<dbReference type="InterPro" id="IPR014239">
    <property type="entry name" value="YpeB_PepSY1-2"/>
</dbReference>
<keyword evidence="2" id="KW-0472">Membrane</keyword>
<name>A0A9D1HV73_9FIRM</name>